<dbReference type="PATRIC" id="fig|264451.4.peg.5458"/>
<dbReference type="EMBL" id="LT985212">
    <property type="protein sequence ID" value="SPD89581.1"/>
    <property type="molecule type" value="Genomic_DNA"/>
</dbReference>
<dbReference type="Proteomes" id="UP000050356">
    <property type="component" value="Unassembled WGS sequence"/>
</dbReference>
<evidence type="ECO:0000313" key="1">
    <source>
        <dbReference type="EMBL" id="KPW96891.1"/>
    </source>
</evidence>
<sequence length="77" mass="8728">MDVLDIKLENCYGIQKLDAKFDFKGTQKTPDGSAFSIYAPNGFMKTSLARTFLDFQEGRDSQDLILGFGEQWNQKPT</sequence>
<geneLocation type="plasmid" evidence="2">
    <name>PP3</name>
</geneLocation>
<name>A0A0P9QG28_PSESX</name>
<proteinExistence type="predicted"/>
<geneLocation type="plasmid" evidence="4">
    <name>pp3</name>
</geneLocation>
<organism evidence="1 3">
    <name type="scientific">Pseudomonas syringae pv. cerasicola</name>
    <dbReference type="NCBI Taxonomy" id="264451"/>
    <lineage>
        <taxon>Bacteria</taxon>
        <taxon>Pseudomonadati</taxon>
        <taxon>Pseudomonadota</taxon>
        <taxon>Gammaproteobacteria</taxon>
        <taxon>Pseudomonadales</taxon>
        <taxon>Pseudomonadaceae</taxon>
        <taxon>Pseudomonas</taxon>
        <taxon>Pseudomonas syringae</taxon>
    </lineage>
</organism>
<reference evidence="1 3" key="1">
    <citation type="submission" date="2015-09" db="EMBL/GenBank/DDBJ databases">
        <title>Genome announcement of multiple Pseudomonas syringae strains.</title>
        <authorList>
            <person name="Thakur S."/>
            <person name="Wang P.W."/>
            <person name="Gong Y."/>
            <person name="Weir B.S."/>
            <person name="Guttman D.S."/>
        </authorList>
    </citation>
    <scope>NUCLEOTIDE SEQUENCE [LARGE SCALE GENOMIC DNA]</scope>
    <source>
        <strain evidence="1 3">ICMP17524</strain>
    </source>
</reference>
<dbReference type="EMBL" id="LJQA01000289">
    <property type="protein sequence ID" value="KPW96891.1"/>
    <property type="molecule type" value="Genomic_DNA"/>
</dbReference>
<gene>
    <name evidence="1" type="ORF">ALO50_200117</name>
    <name evidence="2" type="ORF">PSCFBP6110_P300051</name>
</gene>
<evidence type="ECO:0000313" key="3">
    <source>
        <dbReference type="Proteomes" id="UP000050356"/>
    </source>
</evidence>
<protein>
    <submittedName>
        <fullName evidence="1">OPT family oligopeptide transporter</fullName>
    </submittedName>
</protein>
<evidence type="ECO:0000313" key="2">
    <source>
        <dbReference type="EMBL" id="SPD89581.1"/>
    </source>
</evidence>
<evidence type="ECO:0000313" key="4">
    <source>
        <dbReference type="Proteomes" id="UP000305348"/>
    </source>
</evidence>
<keyword evidence="2" id="KW-0614">Plasmid</keyword>
<dbReference type="AlphaFoldDB" id="A0A0P9QG28"/>
<reference evidence="4" key="3">
    <citation type="submission" date="2018-02" db="EMBL/GenBank/DDBJ databases">
        <authorList>
            <person name="Blom J."/>
        </authorList>
    </citation>
    <scope>NUCLEOTIDE SEQUENCE [LARGE SCALE GENOMIC DNA]</scope>
    <source>
        <strain evidence="4">CFBP 6110</strain>
        <plasmid evidence="4">pp3</plasmid>
    </source>
</reference>
<accession>A0A0P9QG28</accession>
<dbReference type="RefSeq" id="WP_231993526.1">
    <property type="nucleotide sequence ID" value="NZ_LJQA01000289.1"/>
</dbReference>
<reference evidence="2" key="2">
    <citation type="submission" date="2018-02" db="EMBL/GenBank/DDBJ databases">
        <authorList>
            <person name="Cohen D.B."/>
            <person name="Kent A.D."/>
        </authorList>
    </citation>
    <scope>NUCLEOTIDE SEQUENCE</scope>
    <source>
        <strain evidence="2">CFBP 6110</strain>
    </source>
</reference>
<dbReference type="Proteomes" id="UP000305348">
    <property type="component" value="Plasmid PP3"/>
</dbReference>